<dbReference type="InterPro" id="IPR004103">
    <property type="entry name" value="Lyase_8_C"/>
</dbReference>
<name>A0ABV4D410_9LACT</name>
<evidence type="ECO:0000313" key="3">
    <source>
        <dbReference type="Proteomes" id="UP001565283"/>
    </source>
</evidence>
<organism evidence="2 3">
    <name type="scientific">Lactococcus ileimucosae</name>
    <dbReference type="NCBI Taxonomy" id="2941329"/>
    <lineage>
        <taxon>Bacteria</taxon>
        <taxon>Bacillati</taxon>
        <taxon>Bacillota</taxon>
        <taxon>Bacilli</taxon>
        <taxon>Lactobacillales</taxon>
        <taxon>Streptococcaceae</taxon>
        <taxon>Lactococcus</taxon>
    </lineage>
</organism>
<sequence length="99" mass="10702">MDKAGYLGINFWENSGGTIAGITSDKPISFMKQTKAEQTLYTISDPTQSNETVHIHLPQTSQNILSMSEGIAFDEATHSFIVDFSGSAGQAKQIVLGSY</sequence>
<dbReference type="Gene3D" id="2.60.220.10">
    <property type="entry name" value="Polysaccharide lyase family 8-like, C-terminal"/>
    <property type="match status" value="1"/>
</dbReference>
<accession>A0ABV4D410</accession>
<proteinExistence type="predicted"/>
<evidence type="ECO:0000313" key="2">
    <source>
        <dbReference type="EMBL" id="MEY8443148.1"/>
    </source>
</evidence>
<comment type="caution">
    <text evidence="2">The sequence shown here is derived from an EMBL/GenBank/DDBJ whole genome shotgun (WGS) entry which is preliminary data.</text>
</comment>
<gene>
    <name evidence="2" type="ORF">AALA52_02665</name>
</gene>
<keyword evidence="2" id="KW-0456">Lyase</keyword>
<feature type="domain" description="Polysaccharide lyase family 8 C-terminal" evidence="1">
    <location>
        <begin position="3"/>
        <end position="53"/>
    </location>
</feature>
<dbReference type="GO" id="GO:0016829">
    <property type="term" value="F:lyase activity"/>
    <property type="evidence" value="ECO:0007669"/>
    <property type="project" value="UniProtKB-KW"/>
</dbReference>
<dbReference type="Pfam" id="PF02884">
    <property type="entry name" value="Lyase_8_C"/>
    <property type="match status" value="1"/>
</dbReference>
<dbReference type="EMBL" id="JBCLSH010000005">
    <property type="protein sequence ID" value="MEY8443148.1"/>
    <property type="molecule type" value="Genomic_DNA"/>
</dbReference>
<dbReference type="Proteomes" id="UP001565283">
    <property type="component" value="Unassembled WGS sequence"/>
</dbReference>
<dbReference type="RefSeq" id="WP_369947928.1">
    <property type="nucleotide sequence ID" value="NZ_JBCLSH010000005.1"/>
</dbReference>
<evidence type="ECO:0000259" key="1">
    <source>
        <dbReference type="Pfam" id="PF02884"/>
    </source>
</evidence>
<keyword evidence="3" id="KW-1185">Reference proteome</keyword>
<dbReference type="SUPFAM" id="SSF49863">
    <property type="entry name" value="Hyaluronate lyase-like, C-terminal domain"/>
    <property type="match status" value="1"/>
</dbReference>
<reference evidence="2 3" key="1">
    <citation type="submission" date="2024-03" db="EMBL/GenBank/DDBJ databases">
        <title>Mouse gut bacterial collection (mGBC) of GemPharmatech.</title>
        <authorList>
            <person name="He Y."/>
            <person name="Dong L."/>
            <person name="Wu D."/>
            <person name="Gao X."/>
            <person name="Lin Z."/>
        </authorList>
    </citation>
    <scope>NUCLEOTIDE SEQUENCE [LARGE SCALE GENOMIC DNA]</scope>
    <source>
        <strain evidence="2 3">61-15</strain>
    </source>
</reference>
<dbReference type="InterPro" id="IPR011071">
    <property type="entry name" value="Lyase_8-like_C"/>
</dbReference>
<protein>
    <submittedName>
        <fullName evidence="2">Polysaccharide lyase beta-sandwich domain-containing protein</fullName>
    </submittedName>
</protein>